<dbReference type="NCBIfam" id="TIGR04057">
    <property type="entry name" value="SusC_RagA_signa"/>
    <property type="match status" value="1"/>
</dbReference>
<dbReference type="Gene3D" id="2.60.40.1120">
    <property type="entry name" value="Carboxypeptidase-like, regulatory domain"/>
    <property type="match status" value="1"/>
</dbReference>
<dbReference type="SUPFAM" id="SSF56935">
    <property type="entry name" value="Porins"/>
    <property type="match status" value="1"/>
</dbReference>
<protein>
    <submittedName>
        <fullName evidence="13">TonB-dependent receptor</fullName>
    </submittedName>
</protein>
<dbReference type="InterPro" id="IPR039426">
    <property type="entry name" value="TonB-dep_rcpt-like"/>
</dbReference>
<dbReference type="NCBIfam" id="TIGR04056">
    <property type="entry name" value="OMP_RagA_SusC"/>
    <property type="match status" value="1"/>
</dbReference>
<sequence length="1059" mass="116483">MRKFLFFVVLILSAVLQDVVAQTKTVTGKVSDQQNGLGLPGVSVIVKGTSVGTATTADGTYTLNVPADGTTLIFRFIGYVPVERAIGNQGSINVTMAVDSKQLDEVIVVAYGTAEKGTFTGSASQIKTEDLAKRPVTNVVSALTGVAPGIQTTSGGGQPGDGPAIRIRGIGSANSSNTPLYVVDGVPYSGGISNINPDDIASLTILKDAAATTLYGSRASNGVIMITTKTGNKNKSQINLKVVQGVSSRGLEEYERVNAYEYYPLLWESYRNSLVYAAKNPETMDAANIKATDKIKGLLGYNPFNVADNAIVGIDGKINPNAQMIYGAENMDWEKALMRDSRRSDYSMNVNGGTEKSDYYISLGYTNDKGYLIKSDFERYTARLNVNTQAKEWFKTGINFAGTYSTSNQANDASSTGYVNPFYFSRMMGPIYPVYALDPTTGKPILDEKGNKIYDLGNMTQLGLSNRPSNGSPGRHVVAETEWNSNDFVRNMISARTFGEIKFLQNFKFTTNLSLDLTNYSGSTYQNKIVGDGAPAGRSSQTKTTTTSYTVNQLLNYNKTFADVHSVDMLLGHENYALDYNYLYGFRQGQVLDGNTELGNFTTTNSLTSSTDRHRIESYFSRINYSFDERYTLSASYRRDGSSKFSPDYRWGDFWSIGAGWRLDNETFLNLPSWVDMLKIRGSYGEIGNDGILDANGNSNYYPYMGLYSVGPSFNNASEPGFLLQTVPSPELVWEASRSFDFGFDFGLFQRVSGSVEYFHRISDNLLFEVPLPLSSGLLSKSENNGTMYNKGVELELNGDVVKTKDFTWDVNFNWTTFKNEFTKLPSEEQISGSKKWMVGKSIYDYWLREYMGVDPATGEAIYRANIFDETNSKVLANGDTVTNNINNARYHYTGSAIPDFSGGIRNTFTYKNLSLSVLMTYQVGGKVYDSNYASLMSPGSYGQALHKDMLNRWQNPGDITDVPRMDAGRLTDFSSGTSDRWLIDGSHLNIRSVDLTYTVPSAIASKLQLQGARVFLSGENLAMFAKRKGLNPSQSFSGVTSNSYSPSRIISAGLNVTL</sequence>
<evidence type="ECO:0000256" key="2">
    <source>
        <dbReference type="ARBA" id="ARBA00022448"/>
    </source>
</evidence>
<evidence type="ECO:0000259" key="11">
    <source>
        <dbReference type="Pfam" id="PF00593"/>
    </source>
</evidence>
<gene>
    <name evidence="13" type="ORF">KYK27_03750</name>
</gene>
<evidence type="ECO:0000259" key="12">
    <source>
        <dbReference type="Pfam" id="PF07715"/>
    </source>
</evidence>
<dbReference type="InterPro" id="IPR000531">
    <property type="entry name" value="Beta-barrel_TonB"/>
</dbReference>
<name>A0ABS6X8A3_9BACT</name>
<feature type="domain" description="TonB-dependent receptor-like beta-barrel" evidence="11">
    <location>
        <begin position="496"/>
        <end position="916"/>
    </location>
</feature>
<dbReference type="EMBL" id="JAHWXQ010000001">
    <property type="protein sequence ID" value="MBW3364142.1"/>
    <property type="molecule type" value="Genomic_DNA"/>
</dbReference>
<evidence type="ECO:0000256" key="8">
    <source>
        <dbReference type="PROSITE-ProRule" id="PRU01360"/>
    </source>
</evidence>
<evidence type="ECO:0000256" key="5">
    <source>
        <dbReference type="ARBA" id="ARBA00023077"/>
    </source>
</evidence>
<keyword evidence="2 8" id="KW-0813">Transport</keyword>
<dbReference type="InterPro" id="IPR023997">
    <property type="entry name" value="TonB-dep_OMP_SusC/RagA_CS"/>
</dbReference>
<evidence type="ECO:0000256" key="4">
    <source>
        <dbReference type="ARBA" id="ARBA00022692"/>
    </source>
</evidence>
<dbReference type="RefSeq" id="WP_199108681.1">
    <property type="nucleotide sequence ID" value="NZ_JAHWXQ010000001.1"/>
</dbReference>
<dbReference type="Pfam" id="PF07715">
    <property type="entry name" value="Plug"/>
    <property type="match status" value="1"/>
</dbReference>
<keyword evidence="13" id="KW-0675">Receptor</keyword>
<evidence type="ECO:0000256" key="7">
    <source>
        <dbReference type="ARBA" id="ARBA00023237"/>
    </source>
</evidence>
<evidence type="ECO:0000256" key="1">
    <source>
        <dbReference type="ARBA" id="ARBA00004571"/>
    </source>
</evidence>
<comment type="caution">
    <text evidence="13">The sequence shown here is derived from an EMBL/GenBank/DDBJ whole genome shotgun (WGS) entry which is preliminary data.</text>
</comment>
<evidence type="ECO:0000256" key="3">
    <source>
        <dbReference type="ARBA" id="ARBA00022452"/>
    </source>
</evidence>
<proteinExistence type="inferred from homology"/>
<dbReference type="InterPro" id="IPR037066">
    <property type="entry name" value="Plug_dom_sf"/>
</dbReference>
<accession>A0ABS6X8A3</accession>
<keyword evidence="4 8" id="KW-0812">Transmembrane</keyword>
<dbReference type="Gene3D" id="2.40.170.20">
    <property type="entry name" value="TonB-dependent receptor, beta-barrel domain"/>
    <property type="match status" value="1"/>
</dbReference>
<keyword evidence="10" id="KW-0732">Signal</keyword>
<dbReference type="SUPFAM" id="SSF49464">
    <property type="entry name" value="Carboxypeptidase regulatory domain-like"/>
    <property type="match status" value="1"/>
</dbReference>
<comment type="similarity">
    <text evidence="8 9">Belongs to the TonB-dependent receptor family.</text>
</comment>
<keyword evidence="7 8" id="KW-0998">Cell outer membrane</keyword>
<comment type="subcellular location">
    <subcellularLocation>
        <location evidence="1 8">Cell outer membrane</location>
        <topology evidence="1 8">Multi-pass membrane protein</topology>
    </subcellularLocation>
</comment>
<evidence type="ECO:0000256" key="9">
    <source>
        <dbReference type="RuleBase" id="RU003357"/>
    </source>
</evidence>
<keyword evidence="5 9" id="KW-0798">TonB box</keyword>
<reference evidence="13 14" key="1">
    <citation type="submission" date="2021-07" db="EMBL/GenBank/DDBJ databases">
        <authorList>
            <person name="Kim M.K."/>
        </authorList>
    </citation>
    <scope>NUCLEOTIDE SEQUENCE [LARGE SCALE GENOMIC DNA]</scope>
    <source>
        <strain evidence="13 14">HLY7-15</strain>
    </source>
</reference>
<keyword evidence="6 8" id="KW-0472">Membrane</keyword>
<feature type="signal peptide" evidence="10">
    <location>
        <begin position="1"/>
        <end position="21"/>
    </location>
</feature>
<dbReference type="InterPro" id="IPR036942">
    <property type="entry name" value="Beta-barrel_TonB_sf"/>
</dbReference>
<dbReference type="Pfam" id="PF00593">
    <property type="entry name" value="TonB_dep_Rec_b-barrel"/>
    <property type="match status" value="1"/>
</dbReference>
<feature type="chain" id="PRO_5046347645" evidence="10">
    <location>
        <begin position="22"/>
        <end position="1059"/>
    </location>
</feature>
<dbReference type="InterPro" id="IPR008969">
    <property type="entry name" value="CarboxyPept-like_regulatory"/>
</dbReference>
<dbReference type="Pfam" id="PF13715">
    <property type="entry name" value="CarbopepD_reg_2"/>
    <property type="match status" value="1"/>
</dbReference>
<dbReference type="InterPro" id="IPR023996">
    <property type="entry name" value="TonB-dep_OMP_SusC/RagA"/>
</dbReference>
<keyword evidence="3 8" id="KW-1134">Transmembrane beta strand</keyword>
<keyword evidence="14" id="KW-1185">Reference proteome</keyword>
<organism evidence="13 14">
    <name type="scientific">Pontibacter populi</name>
    <dbReference type="NCBI Taxonomy" id="890055"/>
    <lineage>
        <taxon>Bacteria</taxon>
        <taxon>Pseudomonadati</taxon>
        <taxon>Bacteroidota</taxon>
        <taxon>Cytophagia</taxon>
        <taxon>Cytophagales</taxon>
        <taxon>Hymenobacteraceae</taxon>
        <taxon>Pontibacter</taxon>
    </lineage>
</organism>
<evidence type="ECO:0000256" key="6">
    <source>
        <dbReference type="ARBA" id="ARBA00023136"/>
    </source>
</evidence>
<dbReference type="Proteomes" id="UP000774935">
    <property type="component" value="Unassembled WGS sequence"/>
</dbReference>
<evidence type="ECO:0000313" key="13">
    <source>
        <dbReference type="EMBL" id="MBW3364142.1"/>
    </source>
</evidence>
<evidence type="ECO:0000256" key="10">
    <source>
        <dbReference type="SAM" id="SignalP"/>
    </source>
</evidence>
<dbReference type="PROSITE" id="PS52016">
    <property type="entry name" value="TONB_DEPENDENT_REC_3"/>
    <property type="match status" value="1"/>
</dbReference>
<dbReference type="Gene3D" id="2.170.130.10">
    <property type="entry name" value="TonB-dependent receptor, plug domain"/>
    <property type="match status" value="1"/>
</dbReference>
<dbReference type="InterPro" id="IPR012910">
    <property type="entry name" value="Plug_dom"/>
</dbReference>
<evidence type="ECO:0000313" key="14">
    <source>
        <dbReference type="Proteomes" id="UP000774935"/>
    </source>
</evidence>
<feature type="domain" description="TonB-dependent receptor plug" evidence="12">
    <location>
        <begin position="119"/>
        <end position="223"/>
    </location>
</feature>